<dbReference type="InterPro" id="IPR000073">
    <property type="entry name" value="AB_hydrolase_1"/>
</dbReference>
<organism evidence="4">
    <name type="scientific">Lamprotornis superbus</name>
    <dbReference type="NCBI Taxonomy" id="245042"/>
    <lineage>
        <taxon>Eukaryota</taxon>
        <taxon>Metazoa</taxon>
        <taxon>Chordata</taxon>
        <taxon>Craniata</taxon>
        <taxon>Vertebrata</taxon>
        <taxon>Euteleostomi</taxon>
        <taxon>Archelosauria</taxon>
        <taxon>Archosauria</taxon>
        <taxon>Dinosauria</taxon>
        <taxon>Saurischia</taxon>
        <taxon>Theropoda</taxon>
        <taxon>Coelurosauria</taxon>
        <taxon>Aves</taxon>
        <taxon>Neognathae</taxon>
        <taxon>Neoaves</taxon>
        <taxon>Telluraves</taxon>
        <taxon>Australaves</taxon>
        <taxon>Passeriformes</taxon>
        <taxon>Sturnidae</taxon>
        <taxon>Lamprotornis</taxon>
    </lineage>
</organism>
<name>A0A835NQW7_9PASS</name>
<dbReference type="SUPFAM" id="SSF53474">
    <property type="entry name" value="alpha/beta-Hydrolases"/>
    <property type="match status" value="1"/>
</dbReference>
<evidence type="ECO:0000259" key="3">
    <source>
        <dbReference type="Pfam" id="PF00561"/>
    </source>
</evidence>
<reference evidence="5" key="3">
    <citation type="submission" date="2022-01" db="EMBL/GenBank/DDBJ databases">
        <authorList>
            <person name="Rubenstein D.R."/>
        </authorList>
    </citation>
    <scope>NUCLEOTIDE SEQUENCE</scope>
    <source>
        <strain evidence="5">SS15</strain>
        <tissue evidence="5">Liver</tissue>
    </source>
</reference>
<keyword evidence="6" id="KW-1185">Reference proteome</keyword>
<dbReference type="OrthoDB" id="190201at2759"/>
<dbReference type="InterPro" id="IPR029058">
    <property type="entry name" value="AB_hydrolase_fold"/>
</dbReference>
<keyword evidence="2" id="KW-0378">Hydrolase</keyword>
<dbReference type="EMBL" id="JADDUC010000082">
    <property type="protein sequence ID" value="KAG0119633.1"/>
    <property type="molecule type" value="Genomic_DNA"/>
</dbReference>
<proteinExistence type="inferred from homology"/>
<dbReference type="InterPro" id="IPR050266">
    <property type="entry name" value="AB_hydrolase_sf"/>
</dbReference>
<dbReference type="AlphaFoldDB" id="A0A835NQW7"/>
<feature type="domain" description="AB hydrolase-1" evidence="3">
    <location>
        <begin position="56"/>
        <end position="313"/>
    </location>
</feature>
<comment type="similarity">
    <text evidence="1">Belongs to the AB hydrolase superfamily.</text>
</comment>
<accession>A0A835NQW7</accession>
<dbReference type="GO" id="GO:0016020">
    <property type="term" value="C:membrane"/>
    <property type="evidence" value="ECO:0007669"/>
    <property type="project" value="TreeGrafter"/>
</dbReference>
<dbReference type="GO" id="GO:0016787">
    <property type="term" value="F:hydrolase activity"/>
    <property type="evidence" value="ECO:0007669"/>
    <property type="project" value="UniProtKB-KW"/>
</dbReference>
<dbReference type="EMBL" id="JADDUC020000005">
    <property type="protein sequence ID" value="KAI1239086.1"/>
    <property type="molecule type" value="Genomic_DNA"/>
</dbReference>
<reference evidence="4" key="1">
    <citation type="submission" date="2020-10" db="EMBL/GenBank/DDBJ databases">
        <title>Feather gene expression reveals the developmental basis of iridescence in African starlings.</title>
        <authorList>
            <person name="Rubenstein D.R."/>
        </authorList>
    </citation>
    <scope>NUCLEOTIDE SEQUENCE</scope>
    <source>
        <strain evidence="4">SS15</strain>
        <tissue evidence="4">Liver</tissue>
    </source>
</reference>
<protein>
    <recommendedName>
        <fullName evidence="3">AB hydrolase-1 domain-containing protein</fullName>
    </recommendedName>
</protein>
<dbReference type="Pfam" id="PF00561">
    <property type="entry name" value="Abhydrolase_1"/>
    <property type="match status" value="1"/>
</dbReference>
<dbReference type="PANTHER" id="PTHR43798">
    <property type="entry name" value="MONOACYLGLYCEROL LIPASE"/>
    <property type="match status" value="1"/>
</dbReference>
<dbReference type="PRINTS" id="PR00111">
    <property type="entry name" value="ABHYDROLASE"/>
</dbReference>
<evidence type="ECO:0000256" key="2">
    <source>
        <dbReference type="ARBA" id="ARBA00022801"/>
    </source>
</evidence>
<sequence>MYLLRLLTINKTPGTYSKYVTLQGHHPVLGMFSELKFPVPWGHVAAKAWGPSEGHPVLCLHGWLDNANTFDKLIPLLPRGCYYVAMDFSGHGLSSHRPAGCPYHFLDYVTDVRRVAAALQWRRFTLMGHSMGGAVAGMFCFLYPEMVDKLILLESLGFLLAPEDTEAWLKSKRRVIDRLLSLEANQQTPKARSPEAALQRLLEANSHLTAEGGAILLQRGATETPAGLVYNRDMRARTQSREFFTVEQCVKLLQKIQDRVLIIISQDGLLVPHNLPSRNHFVKALQEAFESTIKEHIQLAEVPGSHFVHLNKPEVLCEYRDRGPEWPSPWLTPNLHPEMEQNTGILLDSSSTTTSSFGTAREVAHLACSLRMDRLLPGFNLLKDKEREGKSILSQLSGIYHYSHLHSHISSEAAGSKINV</sequence>
<dbReference type="Gene3D" id="3.40.50.1820">
    <property type="entry name" value="alpha/beta hydrolase"/>
    <property type="match status" value="1"/>
</dbReference>
<evidence type="ECO:0000256" key="1">
    <source>
        <dbReference type="ARBA" id="ARBA00008645"/>
    </source>
</evidence>
<gene>
    <name evidence="5" type="ORF">IHE44_0012195</name>
    <name evidence="4" type="ORF">IHE44_014088</name>
</gene>
<comment type="caution">
    <text evidence="4">The sequence shown here is derived from an EMBL/GenBank/DDBJ whole genome shotgun (WGS) entry which is preliminary data.</text>
</comment>
<dbReference type="PANTHER" id="PTHR43798:SF14">
    <property type="entry name" value="SERINE HYDROLASE-LIKE PROTEIN DDB_G0286239"/>
    <property type="match status" value="1"/>
</dbReference>
<reference evidence="5 6" key="2">
    <citation type="journal article" date="2021" name="J. Hered.">
        <title>Feather Gene Expression Elucidates the Developmental Basis of Plumage Iridescence in African Starlings.</title>
        <authorList>
            <person name="Rubenstein D.R."/>
            <person name="Corvelo A."/>
            <person name="MacManes M.D."/>
            <person name="Maia R."/>
            <person name="Narzisi G."/>
            <person name="Rousaki A."/>
            <person name="Vandenabeele P."/>
            <person name="Shawkey M.D."/>
            <person name="Solomon J."/>
        </authorList>
    </citation>
    <scope>NUCLEOTIDE SEQUENCE [LARGE SCALE GENOMIC DNA]</scope>
    <source>
        <strain evidence="5">SS15</strain>
    </source>
</reference>
<dbReference type="Proteomes" id="UP000618051">
    <property type="component" value="Unassembled WGS sequence"/>
</dbReference>
<evidence type="ECO:0000313" key="4">
    <source>
        <dbReference type="EMBL" id="KAG0119633.1"/>
    </source>
</evidence>
<evidence type="ECO:0000313" key="5">
    <source>
        <dbReference type="EMBL" id="KAI1239086.1"/>
    </source>
</evidence>
<evidence type="ECO:0000313" key="6">
    <source>
        <dbReference type="Proteomes" id="UP000618051"/>
    </source>
</evidence>